<comment type="caution">
    <text evidence="1">The sequence shown here is derived from an EMBL/GenBank/DDBJ whole genome shotgun (WGS) entry which is preliminary data.</text>
</comment>
<name>A0A3N4MFP9_9BACT</name>
<proteinExistence type="predicted"/>
<accession>A0A3N4MFP9</accession>
<dbReference type="AlphaFoldDB" id="A0A3N4MFP9"/>
<dbReference type="EMBL" id="RMBX01000001">
    <property type="protein sequence ID" value="RPD42784.1"/>
    <property type="molecule type" value="Genomic_DNA"/>
</dbReference>
<dbReference type="RefSeq" id="WP_120514065.1">
    <property type="nucleotide sequence ID" value="NZ_QXZY01000001.1"/>
</dbReference>
<evidence type="ECO:0000313" key="1">
    <source>
        <dbReference type="EMBL" id="RPD42784.1"/>
    </source>
</evidence>
<protein>
    <submittedName>
        <fullName evidence="1">Uncharacterized protein</fullName>
    </submittedName>
</protein>
<gene>
    <name evidence="1" type="ORF">EG028_00350</name>
</gene>
<sequence length="142" mass="15598">MLKDPPPLPPSAWNSLFTQLSAQGSTFNTPLSASDWYFAFLSSVDQDEKNGLYYVMFEVVPKEWVDNVIMSGDADISTLAPVSPASCYWINGVTENVILNALGLKSPDELAVGSWYVMQLKKGTSGISGDLYDPDLDMEFDT</sequence>
<organism evidence="1 2">
    <name type="scientific">Chitinophaga barathri</name>
    <dbReference type="NCBI Taxonomy" id="1647451"/>
    <lineage>
        <taxon>Bacteria</taxon>
        <taxon>Pseudomonadati</taxon>
        <taxon>Bacteroidota</taxon>
        <taxon>Chitinophagia</taxon>
        <taxon>Chitinophagales</taxon>
        <taxon>Chitinophagaceae</taxon>
        <taxon>Chitinophaga</taxon>
    </lineage>
</organism>
<keyword evidence="2" id="KW-1185">Reference proteome</keyword>
<evidence type="ECO:0000313" key="2">
    <source>
        <dbReference type="Proteomes" id="UP000279089"/>
    </source>
</evidence>
<reference evidence="2" key="1">
    <citation type="submission" date="2018-11" db="EMBL/GenBank/DDBJ databases">
        <title>Chitinophaga lutea sp.nov., isolate from arsenic contaminated soil.</title>
        <authorList>
            <person name="Zong Y."/>
        </authorList>
    </citation>
    <scope>NUCLEOTIDE SEQUENCE [LARGE SCALE GENOMIC DNA]</scope>
    <source>
        <strain evidence="2">YLT18</strain>
    </source>
</reference>
<dbReference type="Proteomes" id="UP000279089">
    <property type="component" value="Unassembled WGS sequence"/>
</dbReference>